<reference evidence="2 3" key="1">
    <citation type="submission" date="2017-03" db="EMBL/GenBank/DDBJ databases">
        <title>Genome Survey of Euroglyphus maynei.</title>
        <authorList>
            <person name="Arlian L.G."/>
            <person name="Morgan M.S."/>
            <person name="Rider S.D."/>
        </authorList>
    </citation>
    <scope>NUCLEOTIDE SEQUENCE [LARGE SCALE GENOMIC DNA]</scope>
    <source>
        <strain evidence="2">Arlian Lab</strain>
        <tissue evidence="2">Whole body</tissue>
    </source>
</reference>
<accession>A0A1Y3AWH6</accession>
<dbReference type="EMBL" id="MUJZ01054295">
    <property type="protein sequence ID" value="OTF72851.1"/>
    <property type="molecule type" value="Genomic_DNA"/>
</dbReference>
<evidence type="ECO:0000313" key="2">
    <source>
        <dbReference type="EMBL" id="OTF72851.1"/>
    </source>
</evidence>
<proteinExistence type="predicted"/>
<organism evidence="2 3">
    <name type="scientific">Euroglyphus maynei</name>
    <name type="common">Mayne's house dust mite</name>
    <dbReference type="NCBI Taxonomy" id="6958"/>
    <lineage>
        <taxon>Eukaryota</taxon>
        <taxon>Metazoa</taxon>
        <taxon>Ecdysozoa</taxon>
        <taxon>Arthropoda</taxon>
        <taxon>Chelicerata</taxon>
        <taxon>Arachnida</taxon>
        <taxon>Acari</taxon>
        <taxon>Acariformes</taxon>
        <taxon>Sarcoptiformes</taxon>
        <taxon>Astigmata</taxon>
        <taxon>Psoroptidia</taxon>
        <taxon>Analgoidea</taxon>
        <taxon>Pyroglyphidae</taxon>
        <taxon>Pyroglyphinae</taxon>
        <taxon>Euroglyphus</taxon>
    </lineage>
</organism>
<keyword evidence="3" id="KW-1185">Reference proteome</keyword>
<evidence type="ECO:0000256" key="1">
    <source>
        <dbReference type="SAM" id="MobiDB-lite"/>
    </source>
</evidence>
<name>A0A1Y3AWH6_EURMA</name>
<protein>
    <submittedName>
        <fullName evidence="2">Uncharacterized protein</fullName>
    </submittedName>
</protein>
<feature type="region of interest" description="Disordered" evidence="1">
    <location>
        <begin position="1"/>
        <end position="20"/>
    </location>
</feature>
<dbReference type="AlphaFoldDB" id="A0A1Y3AWH6"/>
<dbReference type="Proteomes" id="UP000194236">
    <property type="component" value="Unassembled WGS sequence"/>
</dbReference>
<sequence>MNGNNHRLPHPSQQQHHHQQLNNDLDSFNELTELNNADNFSLPATPIPRKKYYKKAATDLIRPKN</sequence>
<comment type="caution">
    <text evidence="2">The sequence shown here is derived from an EMBL/GenBank/DDBJ whole genome shotgun (WGS) entry which is preliminary data.</text>
</comment>
<gene>
    <name evidence="2" type="ORF">BLA29_005929</name>
</gene>
<evidence type="ECO:0000313" key="3">
    <source>
        <dbReference type="Proteomes" id="UP000194236"/>
    </source>
</evidence>